<keyword evidence="7" id="KW-0119">Carbohydrate metabolism</keyword>
<proteinExistence type="inferred from homology"/>
<dbReference type="Pfam" id="PF03856">
    <property type="entry name" value="SUN"/>
    <property type="match status" value="1"/>
</dbReference>
<evidence type="ECO:0000256" key="9">
    <source>
        <dbReference type="ARBA" id="ARBA00023316"/>
    </source>
</evidence>
<dbReference type="GO" id="GO:0016798">
    <property type="term" value="F:hydrolase activity, acting on glycosyl bonds"/>
    <property type="evidence" value="ECO:0007669"/>
    <property type="project" value="UniProtKB-KW"/>
</dbReference>
<dbReference type="PANTHER" id="PTHR31316">
    <property type="entry name" value="BETA-GLUCOSIDASE-LIKE PROTEIN NCA3, MITOCHONDRIAL-RELATED"/>
    <property type="match status" value="1"/>
</dbReference>
<dbReference type="GO" id="GO:0031505">
    <property type="term" value="P:fungal-type cell wall organization"/>
    <property type="evidence" value="ECO:0007669"/>
    <property type="project" value="TreeGrafter"/>
</dbReference>
<evidence type="ECO:0000256" key="11">
    <source>
        <dbReference type="SAM" id="MobiDB-lite"/>
    </source>
</evidence>
<keyword evidence="10" id="KW-0624">Polysaccharide degradation</keyword>
<feature type="compositionally biased region" description="Low complexity" evidence="11">
    <location>
        <begin position="116"/>
        <end position="129"/>
    </location>
</feature>
<organism evidence="12 13">
    <name type="scientific">Trichoderma aggressivum f. europaeum</name>
    <dbReference type="NCBI Taxonomy" id="173218"/>
    <lineage>
        <taxon>Eukaryota</taxon>
        <taxon>Fungi</taxon>
        <taxon>Dikarya</taxon>
        <taxon>Ascomycota</taxon>
        <taxon>Pezizomycotina</taxon>
        <taxon>Sordariomycetes</taxon>
        <taxon>Hypocreomycetidae</taxon>
        <taxon>Hypocreales</taxon>
        <taxon>Hypocreaceae</taxon>
        <taxon>Trichoderma</taxon>
    </lineage>
</organism>
<comment type="subcellular location">
    <subcellularLocation>
        <location evidence="1">Secreted</location>
        <location evidence="1">Cell wall</location>
    </subcellularLocation>
</comment>
<comment type="caution">
    <text evidence="12">The sequence shown here is derived from an EMBL/GenBank/DDBJ whole genome shotgun (WGS) entry which is preliminary data.</text>
</comment>
<protein>
    <submittedName>
        <fullName evidence="12">CAZyme family GH132</fullName>
    </submittedName>
</protein>
<evidence type="ECO:0000256" key="7">
    <source>
        <dbReference type="ARBA" id="ARBA00023277"/>
    </source>
</evidence>
<dbReference type="GeneID" id="87920807"/>
<evidence type="ECO:0000256" key="4">
    <source>
        <dbReference type="ARBA" id="ARBA00022525"/>
    </source>
</evidence>
<dbReference type="GO" id="GO:0009986">
    <property type="term" value="C:cell surface"/>
    <property type="evidence" value="ECO:0007669"/>
    <property type="project" value="TreeGrafter"/>
</dbReference>
<keyword evidence="13" id="KW-1185">Reference proteome</keyword>
<evidence type="ECO:0000256" key="6">
    <source>
        <dbReference type="ARBA" id="ARBA00022801"/>
    </source>
</evidence>
<evidence type="ECO:0000256" key="3">
    <source>
        <dbReference type="ARBA" id="ARBA00022512"/>
    </source>
</evidence>
<dbReference type="GO" id="GO:0009277">
    <property type="term" value="C:fungal-type cell wall"/>
    <property type="evidence" value="ECO:0007669"/>
    <property type="project" value="TreeGrafter"/>
</dbReference>
<evidence type="ECO:0000256" key="2">
    <source>
        <dbReference type="ARBA" id="ARBA00010579"/>
    </source>
</evidence>
<dbReference type="AlphaFoldDB" id="A0AAE1IE27"/>
<accession>A0AAE1IE27</accession>
<feature type="region of interest" description="Disordered" evidence="11">
    <location>
        <begin position="16"/>
        <end position="37"/>
    </location>
</feature>
<dbReference type="InterPro" id="IPR051526">
    <property type="entry name" value="Beta-Glucosidase_SUN"/>
</dbReference>
<evidence type="ECO:0000256" key="10">
    <source>
        <dbReference type="ARBA" id="ARBA00023326"/>
    </source>
</evidence>
<evidence type="ECO:0000256" key="8">
    <source>
        <dbReference type="ARBA" id="ARBA00023295"/>
    </source>
</evidence>
<feature type="compositionally biased region" description="Pro residues" evidence="11">
    <location>
        <begin position="86"/>
        <end position="98"/>
    </location>
</feature>
<evidence type="ECO:0000256" key="5">
    <source>
        <dbReference type="ARBA" id="ARBA00022729"/>
    </source>
</evidence>
<feature type="region of interest" description="Disordered" evidence="11">
    <location>
        <begin position="82"/>
        <end position="175"/>
    </location>
</feature>
<evidence type="ECO:0000313" key="13">
    <source>
        <dbReference type="Proteomes" id="UP001273209"/>
    </source>
</evidence>
<keyword evidence="3" id="KW-0134">Cell wall</keyword>
<dbReference type="GO" id="GO:0000272">
    <property type="term" value="P:polysaccharide catabolic process"/>
    <property type="evidence" value="ECO:0007669"/>
    <property type="project" value="UniProtKB-KW"/>
</dbReference>
<dbReference type="PANTHER" id="PTHR31316:SF0">
    <property type="entry name" value="SECRETED BETA-GLUCOSIDASE SIM1-RELATED"/>
    <property type="match status" value="1"/>
</dbReference>
<evidence type="ECO:0000313" key="12">
    <source>
        <dbReference type="EMBL" id="KAK4071263.1"/>
    </source>
</evidence>
<name>A0AAE1IE27_9HYPO</name>
<evidence type="ECO:0000256" key="1">
    <source>
        <dbReference type="ARBA" id="ARBA00004191"/>
    </source>
</evidence>
<keyword evidence="9" id="KW-0961">Cell wall biogenesis/degradation</keyword>
<dbReference type="Proteomes" id="UP001273209">
    <property type="component" value="Unassembled WGS sequence"/>
</dbReference>
<dbReference type="RefSeq" id="XP_062754840.1">
    <property type="nucleotide sequence ID" value="XM_062900902.1"/>
</dbReference>
<dbReference type="InterPro" id="IPR005556">
    <property type="entry name" value="SUN"/>
</dbReference>
<sequence length="444" mass="46098">MKYTILAATLAASVAASPSHHHQHHHAKKNAPHKVEKRAPDVVTQVVVGPTQTIFQLDGKILDADKAAAGLADGEYVVIGETTPTYVPPPPPPPPSPSPSTTTSAGGMKAQFIEEPSSSSAPPTTTTTSAPPPPPTTTAQPTSSSAPPPPPKSSSKPAKPSPPSGGSGLNADFPSGTIPCSHFPSDYGAVPLEWLGTSDWSGIQYVPSYVPGADAINDIITGIVGDKCRSRAMCSYACPPGYQKTQWPSAQGSTLQSIGGLYCNSDGFLELTRPDHPKLCEPGAGGVTIQNDLDDSVCTCRTDYPGIESMVIPACANAGQTIPLCNPIESDYYVWDGKSTSAQYYVNKKGYGVADACVWNSPLDPDGAGNWSPVILGVGKTAGGLTFLSIFQNLPTSTALLDFNIEITGDVNSKCSYINGVWTGGDNGCTTAMPAGGSAVIRYF</sequence>
<reference evidence="12" key="1">
    <citation type="submission" date="2023-11" db="EMBL/GenBank/DDBJ databases">
        <title>The genome sequences of three competitors of mushroom-forming fungi.</title>
        <authorList>
            <person name="Beijen E."/>
            <person name="Ohm R.A."/>
        </authorList>
    </citation>
    <scope>NUCLEOTIDE SEQUENCE</scope>
    <source>
        <strain evidence="12">CBS 100526</strain>
    </source>
</reference>
<keyword evidence="8" id="KW-0326">Glycosidase</keyword>
<comment type="similarity">
    <text evidence="2">Belongs to the SUN family.</text>
</comment>
<dbReference type="EMBL" id="JAWRVG010000024">
    <property type="protein sequence ID" value="KAK4071263.1"/>
    <property type="molecule type" value="Genomic_DNA"/>
</dbReference>
<gene>
    <name evidence="12" type="ORF">Triagg1_6294</name>
</gene>
<keyword evidence="6" id="KW-0378">Hydrolase</keyword>
<feature type="compositionally biased region" description="Basic residues" evidence="11">
    <location>
        <begin position="19"/>
        <end position="32"/>
    </location>
</feature>
<keyword evidence="5" id="KW-0732">Signal</keyword>
<keyword evidence="4" id="KW-0964">Secreted</keyword>